<dbReference type="GO" id="GO:0046656">
    <property type="term" value="P:folic acid biosynthetic process"/>
    <property type="evidence" value="ECO:0007669"/>
    <property type="project" value="UniProtKB-KW"/>
</dbReference>
<dbReference type="Proteomes" id="UP001345827">
    <property type="component" value="Unassembled WGS sequence"/>
</dbReference>
<evidence type="ECO:0000256" key="4">
    <source>
        <dbReference type="ARBA" id="ARBA00013139"/>
    </source>
</evidence>
<dbReference type="GO" id="GO:0046820">
    <property type="term" value="F:4-amino-4-deoxychorismate synthase activity"/>
    <property type="evidence" value="ECO:0007669"/>
    <property type="project" value="UniProtKB-EC"/>
</dbReference>
<dbReference type="Pfam" id="PF04715">
    <property type="entry name" value="Anth_synt_I_N"/>
    <property type="match status" value="1"/>
</dbReference>
<dbReference type="InterPro" id="IPR015890">
    <property type="entry name" value="Chorismate_C"/>
</dbReference>
<dbReference type="AlphaFoldDB" id="A0AAV9Q6B0"/>
<organism evidence="13 14">
    <name type="scientific">Vermiconidia calcicola</name>
    <dbReference type="NCBI Taxonomy" id="1690605"/>
    <lineage>
        <taxon>Eukaryota</taxon>
        <taxon>Fungi</taxon>
        <taxon>Dikarya</taxon>
        <taxon>Ascomycota</taxon>
        <taxon>Pezizomycotina</taxon>
        <taxon>Dothideomycetes</taxon>
        <taxon>Dothideomycetidae</taxon>
        <taxon>Mycosphaerellales</taxon>
        <taxon>Extremaceae</taxon>
        <taxon>Vermiconidia</taxon>
    </lineage>
</organism>
<evidence type="ECO:0000256" key="7">
    <source>
        <dbReference type="ARBA" id="ARBA00022962"/>
    </source>
</evidence>
<evidence type="ECO:0000256" key="8">
    <source>
        <dbReference type="ARBA" id="ARBA00031329"/>
    </source>
</evidence>
<evidence type="ECO:0000256" key="6">
    <source>
        <dbReference type="ARBA" id="ARBA00022909"/>
    </source>
</evidence>
<feature type="domain" description="Chorismate-utilising enzyme C-terminal" evidence="11">
    <location>
        <begin position="518"/>
        <end position="814"/>
    </location>
</feature>
<comment type="pathway">
    <text evidence="2">Cofactor biosynthesis; tetrahydrofolate biosynthesis; 4-aminobenzoate from chorismate: step 1/2.</text>
</comment>
<accession>A0AAV9Q6B0</accession>
<proteinExistence type="inferred from homology"/>
<dbReference type="InterPro" id="IPR006805">
    <property type="entry name" value="Anth_synth_I_N"/>
</dbReference>
<keyword evidence="6" id="KW-0289">Folate biosynthesis</keyword>
<dbReference type="Gene3D" id="3.60.120.10">
    <property type="entry name" value="Anthranilate synthase"/>
    <property type="match status" value="1"/>
</dbReference>
<dbReference type="GO" id="GO:0005737">
    <property type="term" value="C:cytoplasm"/>
    <property type="evidence" value="ECO:0007669"/>
    <property type="project" value="TreeGrafter"/>
</dbReference>
<comment type="caution">
    <text evidence="13">The sequence shown here is derived from an EMBL/GenBank/DDBJ whole genome shotgun (WGS) entry which is preliminary data.</text>
</comment>
<dbReference type="SUPFAM" id="SSF52317">
    <property type="entry name" value="Class I glutamine amidotransferase-like"/>
    <property type="match status" value="1"/>
</dbReference>
<dbReference type="PRINTS" id="PR00096">
    <property type="entry name" value="GATASE"/>
</dbReference>
<comment type="catalytic activity">
    <reaction evidence="1">
        <text>chorismate + L-glutamine = 4-amino-4-deoxychorismate + L-glutamate</text>
        <dbReference type="Rhea" id="RHEA:11672"/>
        <dbReference type="ChEBI" id="CHEBI:29748"/>
        <dbReference type="ChEBI" id="CHEBI:29985"/>
        <dbReference type="ChEBI" id="CHEBI:58359"/>
        <dbReference type="ChEBI" id="CHEBI:58406"/>
        <dbReference type="EC" id="2.6.1.85"/>
    </reaction>
</comment>
<dbReference type="InterPro" id="IPR006221">
    <property type="entry name" value="TrpG/PapA_dom"/>
</dbReference>
<dbReference type="PANTHER" id="PTHR11236:SF18">
    <property type="entry name" value="AMINODEOXYCHORISMATE SYNTHASE"/>
    <property type="match status" value="1"/>
</dbReference>
<dbReference type="GO" id="GO:0008153">
    <property type="term" value="P:4-aminobenzoate biosynthetic process"/>
    <property type="evidence" value="ECO:0007669"/>
    <property type="project" value="TreeGrafter"/>
</dbReference>
<dbReference type="InterPro" id="IPR010117">
    <property type="entry name" value="PabB_fungal"/>
</dbReference>
<dbReference type="Pfam" id="PF00425">
    <property type="entry name" value="Chorismate_bind"/>
    <property type="match status" value="1"/>
</dbReference>
<evidence type="ECO:0000313" key="14">
    <source>
        <dbReference type="Proteomes" id="UP001345827"/>
    </source>
</evidence>
<gene>
    <name evidence="13" type="ORF">LTR25_006864</name>
</gene>
<dbReference type="InterPro" id="IPR029062">
    <property type="entry name" value="Class_I_gatase-like"/>
</dbReference>
<evidence type="ECO:0000313" key="13">
    <source>
        <dbReference type="EMBL" id="KAK5533884.1"/>
    </source>
</evidence>
<dbReference type="Gene3D" id="3.40.50.880">
    <property type="match status" value="1"/>
</dbReference>
<keyword evidence="7" id="KW-0315">Glutamine amidotransferase</keyword>
<dbReference type="PROSITE" id="PS51273">
    <property type="entry name" value="GATASE_TYPE_1"/>
    <property type="match status" value="1"/>
</dbReference>
<feature type="domain" description="Anthranilate synthase component I N-terminal" evidence="12">
    <location>
        <begin position="314"/>
        <end position="453"/>
    </location>
</feature>
<evidence type="ECO:0000256" key="1">
    <source>
        <dbReference type="ARBA" id="ARBA00001000"/>
    </source>
</evidence>
<evidence type="ECO:0000256" key="5">
    <source>
        <dbReference type="ARBA" id="ARBA00022679"/>
    </source>
</evidence>
<dbReference type="PRINTS" id="PR00097">
    <property type="entry name" value="ANTSNTHASEII"/>
</dbReference>
<dbReference type="CDD" id="cd01743">
    <property type="entry name" value="GATase1_Anthranilate_Synthase"/>
    <property type="match status" value="1"/>
</dbReference>
<dbReference type="InterPro" id="IPR017926">
    <property type="entry name" value="GATASE"/>
</dbReference>
<evidence type="ECO:0000256" key="3">
    <source>
        <dbReference type="ARBA" id="ARBA00005970"/>
    </source>
</evidence>
<evidence type="ECO:0000256" key="2">
    <source>
        <dbReference type="ARBA" id="ARBA00005009"/>
    </source>
</evidence>
<dbReference type="InterPro" id="IPR005801">
    <property type="entry name" value="ADC_synthase"/>
</dbReference>
<evidence type="ECO:0000259" key="11">
    <source>
        <dbReference type="Pfam" id="PF00425"/>
    </source>
</evidence>
<dbReference type="EMBL" id="JAXLQG010000012">
    <property type="protein sequence ID" value="KAK5533884.1"/>
    <property type="molecule type" value="Genomic_DNA"/>
</dbReference>
<keyword evidence="5" id="KW-0808">Transferase</keyword>
<dbReference type="InterPro" id="IPR019999">
    <property type="entry name" value="Anth_synth_I-like"/>
</dbReference>
<dbReference type="NCBIfam" id="TIGR01823">
    <property type="entry name" value="PabB-fungal"/>
    <property type="match status" value="1"/>
</dbReference>
<protein>
    <recommendedName>
        <fullName evidence="4">aminodeoxychorismate synthase</fullName>
        <ecNumber evidence="4">2.6.1.85</ecNumber>
    </recommendedName>
    <alternativeName>
        <fullName evidence="8">Para-aminobenzoate synthase</fullName>
    </alternativeName>
    <alternativeName>
        <fullName evidence="9">p-aminobenzoic acid synthase</fullName>
    </alternativeName>
</protein>
<feature type="domain" description="Glutamine amidotransferase" evidence="10">
    <location>
        <begin position="9"/>
        <end position="149"/>
    </location>
</feature>
<dbReference type="EC" id="2.6.1.85" evidence="4"/>
<name>A0AAV9Q6B0_9PEZI</name>
<dbReference type="SUPFAM" id="SSF56322">
    <property type="entry name" value="ADC synthase"/>
    <property type="match status" value="1"/>
</dbReference>
<sequence>MAQPKSILFIDAYDSFAENIAALLHQQLDVEVLLIKIDCDISRQYGQGHGDFFSQFDAIVLGPGPGNPGNESDVGLFNQVWEHAPLLKIPVLGICLGFQSLCAQYGLPIVRSGVPCHGHAKEVLHVDLDIFNGSGKILATNYNSLGVRAKDIKLDTNRSRRTSTGSLESFVSLQSLQSADSVFSKPSGCKPSPRPADNLDLLAWDEDDWVMAIKHKELPFYGFQFHPESCKSNLACQELIKRWWTSATAYNASNRRIHAAKAWVPNPVSSSDDDSDLSFSLETYLQNRGTGANVTGAIVCTSVPVYHGVNGIDTMCQQLSPERSVVMLESTKRGRFSIYAFPDESNFRIEYAAGECRVYEGSFTVPTHTYRIDRTEMITILESFMCSQHINDDGGPIPFRGGLVGYLSYDFGIDSLGLDVPSSESCPSVTPEMSLLWVDRSIVVDHATSRAYIQSIRGPGRNGGSVRSDVRWVESISGRFLFPRFSSSYTPQTPAPNPRETMQLHDTMLDSTFTLPDHDRYISQIRDCQSELLAGNSYELCLTTEATVTTPKTDHNPRQDPNPRHDPNSWLLYKNVQCHNPVPFAAYIRLNKTTIMSSSPEQFLSWSRAGTIDMIPMKGTVKKTPGMTLEHATNILSSAKESAENLMIADLIRHDLYSTVGRDALVEVVKLCDVVETETVFSLVSHIRAHVPFPAGKSRESPEVSKEMTKHGIRALANTLPPGSMTGAPKKRSCEILHRLEQRDRGVYSGAVGYMDVTGNGAWSVCIRTAFSNEDEDIPATDGNCEMQKWHVGAGGAITVLSDEEQEWEEMMTKLDSVLRGFRVHGDPAAVEATIDRFNELLTEAPDFTDTTRVRATIEELQEALEACHT</sequence>
<dbReference type="Pfam" id="PF00117">
    <property type="entry name" value="GATase"/>
    <property type="match status" value="2"/>
</dbReference>
<feature type="domain" description="Glutamine amidotransferase" evidence="10">
    <location>
        <begin position="197"/>
        <end position="231"/>
    </location>
</feature>
<reference evidence="13 14" key="1">
    <citation type="submission" date="2023-06" db="EMBL/GenBank/DDBJ databases">
        <title>Black Yeasts Isolated from many extreme environments.</title>
        <authorList>
            <person name="Coleine C."/>
            <person name="Stajich J.E."/>
            <person name="Selbmann L."/>
        </authorList>
    </citation>
    <scope>NUCLEOTIDE SEQUENCE [LARGE SCALE GENOMIC DNA]</scope>
    <source>
        <strain evidence="13 14">CCFEE 5887</strain>
    </source>
</reference>
<keyword evidence="14" id="KW-1185">Reference proteome</keyword>
<dbReference type="GO" id="GO:0000162">
    <property type="term" value="P:L-tryptophan biosynthetic process"/>
    <property type="evidence" value="ECO:0007669"/>
    <property type="project" value="TreeGrafter"/>
</dbReference>
<evidence type="ECO:0000259" key="12">
    <source>
        <dbReference type="Pfam" id="PF04715"/>
    </source>
</evidence>
<comment type="similarity">
    <text evidence="3">In the C-terminal section; belongs to the anthranilate synthase component I family.</text>
</comment>
<evidence type="ECO:0000256" key="9">
    <source>
        <dbReference type="ARBA" id="ARBA00031904"/>
    </source>
</evidence>
<dbReference type="PANTHER" id="PTHR11236">
    <property type="entry name" value="AMINOBENZOATE/ANTHRANILATE SYNTHASE"/>
    <property type="match status" value="1"/>
</dbReference>
<evidence type="ECO:0000259" key="10">
    <source>
        <dbReference type="Pfam" id="PF00117"/>
    </source>
</evidence>